<organism evidence="1 2">
    <name type="scientific">Caerostris extrusa</name>
    <name type="common">Bark spider</name>
    <name type="synonym">Caerostris bankana</name>
    <dbReference type="NCBI Taxonomy" id="172846"/>
    <lineage>
        <taxon>Eukaryota</taxon>
        <taxon>Metazoa</taxon>
        <taxon>Ecdysozoa</taxon>
        <taxon>Arthropoda</taxon>
        <taxon>Chelicerata</taxon>
        <taxon>Arachnida</taxon>
        <taxon>Araneae</taxon>
        <taxon>Araneomorphae</taxon>
        <taxon>Entelegynae</taxon>
        <taxon>Araneoidea</taxon>
        <taxon>Araneidae</taxon>
        <taxon>Caerostris</taxon>
    </lineage>
</organism>
<evidence type="ECO:0000313" key="2">
    <source>
        <dbReference type="Proteomes" id="UP001054945"/>
    </source>
</evidence>
<dbReference type="Proteomes" id="UP001054945">
    <property type="component" value="Unassembled WGS sequence"/>
</dbReference>
<gene>
    <name evidence="1" type="ORF">CEXT_200341</name>
</gene>
<accession>A0AAV4T057</accession>
<reference evidence="1 2" key="1">
    <citation type="submission" date="2021-06" db="EMBL/GenBank/DDBJ databases">
        <title>Caerostris extrusa draft genome.</title>
        <authorList>
            <person name="Kono N."/>
            <person name="Arakawa K."/>
        </authorList>
    </citation>
    <scope>NUCLEOTIDE SEQUENCE [LARGE SCALE GENOMIC DNA]</scope>
</reference>
<sequence length="105" mass="11882">MPFCSSLIYYAVLRSRRREDGLMVKKMELSLDPPEMNRGAKRAFDSVDGVGIFVLQERPKYTQNEDQILPYRLKATLIERSLNASGPWTSYVGPFSTIALDAVPP</sequence>
<name>A0AAV4T057_CAEEX</name>
<evidence type="ECO:0000313" key="1">
    <source>
        <dbReference type="EMBL" id="GIY38664.1"/>
    </source>
</evidence>
<keyword evidence="2" id="KW-1185">Reference proteome</keyword>
<proteinExistence type="predicted"/>
<dbReference type="EMBL" id="BPLR01010341">
    <property type="protein sequence ID" value="GIY38664.1"/>
    <property type="molecule type" value="Genomic_DNA"/>
</dbReference>
<comment type="caution">
    <text evidence="1">The sequence shown here is derived from an EMBL/GenBank/DDBJ whole genome shotgun (WGS) entry which is preliminary data.</text>
</comment>
<dbReference type="AlphaFoldDB" id="A0AAV4T057"/>
<protein>
    <submittedName>
        <fullName evidence="1">Uncharacterized protein</fullName>
    </submittedName>
</protein>